<protein>
    <recommendedName>
        <fullName evidence="4">HNH endonuclease</fullName>
    </recommendedName>
</protein>
<proteinExistence type="predicted"/>
<name>A0ABX2JJN0_9SPHN</name>
<feature type="chain" id="PRO_5046090046" description="HNH endonuclease" evidence="1">
    <location>
        <begin position="22"/>
        <end position="202"/>
    </location>
</feature>
<feature type="signal peptide" evidence="1">
    <location>
        <begin position="1"/>
        <end position="21"/>
    </location>
</feature>
<dbReference type="Proteomes" id="UP000621447">
    <property type="component" value="Unassembled WGS sequence"/>
</dbReference>
<sequence length="202" mass="22267">MARYPLLTAFAVAALGSAAVAQDELPDPKVYARAEDRARARLCGVPCSEADVGRGCYRMGERLVREAPCSTYRDGAIHGLATAKCVKMTRPQRFRGIWADHFKAQAFISAGSTPPPWPNGKLPPAEWRAQYDRARAATIWLDVDRDKVPVGWHRAEQRPVIDFIGRKTRYPGHYGHLGMAGHEIVVDRILSLEKCPGAAGCD</sequence>
<evidence type="ECO:0000313" key="2">
    <source>
        <dbReference type="EMBL" id="NTS66771.1"/>
    </source>
</evidence>
<keyword evidence="1" id="KW-0732">Signal</keyword>
<comment type="caution">
    <text evidence="2">The sequence shown here is derived from an EMBL/GenBank/DDBJ whole genome shotgun (WGS) entry which is preliminary data.</text>
</comment>
<accession>A0ABX2JJN0</accession>
<evidence type="ECO:0000313" key="3">
    <source>
        <dbReference type="Proteomes" id="UP000621447"/>
    </source>
</evidence>
<gene>
    <name evidence="2" type="ORF">HRV97_16645</name>
</gene>
<evidence type="ECO:0008006" key="4">
    <source>
        <dbReference type="Google" id="ProtNLM"/>
    </source>
</evidence>
<organism evidence="2 3">
    <name type="scientific">Sphingomonas hominis</name>
    <dbReference type="NCBI Taxonomy" id="2741495"/>
    <lineage>
        <taxon>Bacteria</taxon>
        <taxon>Pseudomonadati</taxon>
        <taxon>Pseudomonadota</taxon>
        <taxon>Alphaproteobacteria</taxon>
        <taxon>Sphingomonadales</taxon>
        <taxon>Sphingomonadaceae</taxon>
        <taxon>Sphingomonas</taxon>
    </lineage>
</organism>
<evidence type="ECO:0000256" key="1">
    <source>
        <dbReference type="SAM" id="SignalP"/>
    </source>
</evidence>
<keyword evidence="3" id="KW-1185">Reference proteome</keyword>
<dbReference type="RefSeq" id="WP_174195252.1">
    <property type="nucleotide sequence ID" value="NZ_JABULH010000016.1"/>
</dbReference>
<dbReference type="EMBL" id="JABULH010000016">
    <property type="protein sequence ID" value="NTS66771.1"/>
    <property type="molecule type" value="Genomic_DNA"/>
</dbReference>
<reference evidence="2 3" key="1">
    <citation type="submission" date="2020-06" db="EMBL/GenBank/DDBJ databases">
        <title>Sphingomonas hominis sp. nov., a member of the Sphingomonas, isolated from the hair of a 22-year-old girl.</title>
        <authorList>
            <person name="Zhang D.-F."/>
            <person name="Cui X.-W."/>
        </authorList>
    </citation>
    <scope>NUCLEOTIDE SEQUENCE [LARGE SCALE GENOMIC DNA]</scope>
    <source>
        <strain evidence="2 3">HHU CXW</strain>
    </source>
</reference>